<evidence type="ECO:0000313" key="3">
    <source>
        <dbReference type="Proteomes" id="UP000076268"/>
    </source>
</evidence>
<accession>A0A154BN06</accession>
<keyword evidence="1" id="KW-1133">Transmembrane helix</keyword>
<dbReference type="OrthoDB" id="1679451at2"/>
<sequence length="222" mass="24607">MYKLYWTLTPVSTLLLVLLLSVIPLGLCLSPDIASENGPIEWGQVAILVIGCVTAIGAYFYGIGNSSAKRLFLCSVPFWLILVSRELSWGRVFYPNGKGGFLSLKQLWYGPYVYPGIVIVLALIAAYMIKNDLHKEVVYWLKNAKLPAVDGIILLIAVVGADLFEHSLAGLIGLRHGLFEELAEMVAYVALVSLTVNLGFYAEFQPKARNPFYIKRGSEQNY</sequence>
<protein>
    <submittedName>
        <fullName evidence="2">Uncharacterized protein</fullName>
    </submittedName>
</protein>
<dbReference type="AlphaFoldDB" id="A0A154BN06"/>
<reference evidence="2 3" key="1">
    <citation type="submission" date="2016-02" db="EMBL/GenBank/DDBJ databases">
        <title>Anaerosporomusa subterraneum gen. nov., sp. nov., a spore-forming obligate anaerobe isolated from saprolite.</title>
        <authorList>
            <person name="Choi J.K."/>
            <person name="Shah M."/>
            <person name="Yee N."/>
        </authorList>
    </citation>
    <scope>NUCLEOTIDE SEQUENCE [LARGE SCALE GENOMIC DNA]</scope>
    <source>
        <strain evidence="2 3">RU4</strain>
    </source>
</reference>
<evidence type="ECO:0000313" key="2">
    <source>
        <dbReference type="EMBL" id="KYZ75265.1"/>
    </source>
</evidence>
<gene>
    <name evidence="2" type="ORF">AXX12_13985</name>
</gene>
<comment type="caution">
    <text evidence="2">The sequence shown here is derived from an EMBL/GenBank/DDBJ whole genome shotgun (WGS) entry which is preliminary data.</text>
</comment>
<feature type="transmembrane region" description="Helical" evidence="1">
    <location>
        <begin position="44"/>
        <end position="64"/>
    </location>
</feature>
<keyword evidence="1" id="KW-0812">Transmembrane</keyword>
<dbReference type="Proteomes" id="UP000076268">
    <property type="component" value="Unassembled WGS sequence"/>
</dbReference>
<dbReference type="RefSeq" id="WP_066244901.1">
    <property type="nucleotide sequence ID" value="NZ_LSGP01000025.1"/>
</dbReference>
<feature type="transmembrane region" description="Helical" evidence="1">
    <location>
        <begin position="112"/>
        <end position="130"/>
    </location>
</feature>
<keyword evidence="3" id="KW-1185">Reference proteome</keyword>
<organism evidence="2 3">
    <name type="scientific">Anaerosporomusa subterranea</name>
    <dbReference type="NCBI Taxonomy" id="1794912"/>
    <lineage>
        <taxon>Bacteria</taxon>
        <taxon>Bacillati</taxon>
        <taxon>Bacillota</taxon>
        <taxon>Negativicutes</taxon>
        <taxon>Acetonemataceae</taxon>
        <taxon>Anaerosporomusa</taxon>
    </lineage>
</organism>
<feature type="transmembrane region" description="Helical" evidence="1">
    <location>
        <begin position="185"/>
        <end position="204"/>
    </location>
</feature>
<dbReference type="EMBL" id="LSGP01000025">
    <property type="protein sequence ID" value="KYZ75265.1"/>
    <property type="molecule type" value="Genomic_DNA"/>
</dbReference>
<feature type="transmembrane region" description="Helical" evidence="1">
    <location>
        <begin position="71"/>
        <end position="92"/>
    </location>
</feature>
<proteinExistence type="predicted"/>
<keyword evidence="1" id="KW-0472">Membrane</keyword>
<feature type="transmembrane region" description="Helical" evidence="1">
    <location>
        <begin position="151"/>
        <end position="173"/>
    </location>
</feature>
<name>A0A154BN06_ANASB</name>
<evidence type="ECO:0000256" key="1">
    <source>
        <dbReference type="SAM" id="Phobius"/>
    </source>
</evidence>